<accession>A0A0W0VGA2</accession>
<evidence type="ECO:0000313" key="1">
    <source>
        <dbReference type="EMBL" id="KTD19067.1"/>
    </source>
</evidence>
<dbReference type="Proteomes" id="UP000054761">
    <property type="component" value="Unassembled WGS sequence"/>
</dbReference>
<comment type="caution">
    <text evidence="1">The sequence shown here is derived from an EMBL/GenBank/DDBJ whole genome shotgun (WGS) entry which is preliminary data.</text>
</comment>
<proteinExistence type="predicted"/>
<protein>
    <submittedName>
        <fullName evidence="1">Uncharacterized protein</fullName>
    </submittedName>
</protein>
<dbReference type="AlphaFoldDB" id="A0A0W0VGA2"/>
<reference evidence="1 2" key="1">
    <citation type="submission" date="2015-11" db="EMBL/GenBank/DDBJ databases">
        <title>Genomic analysis of 38 Legionella species identifies large and diverse effector repertoires.</title>
        <authorList>
            <person name="Burstein D."/>
            <person name="Amaro F."/>
            <person name="Zusman T."/>
            <person name="Lifshitz Z."/>
            <person name="Cohen O."/>
            <person name="Gilbert J.A."/>
            <person name="Pupko T."/>
            <person name="Shuman H.A."/>
            <person name="Segal G."/>
        </authorList>
    </citation>
    <scope>NUCLEOTIDE SEQUENCE [LARGE SCALE GENOMIC DNA]</scope>
    <source>
        <strain evidence="1 2">Bercovier 4</strain>
    </source>
</reference>
<name>A0A0W0VGA2_9GAMM</name>
<dbReference type="PATRIC" id="fig|454.4.peg.2304"/>
<organism evidence="1 2">
    <name type="scientific">Legionella israelensis</name>
    <dbReference type="NCBI Taxonomy" id="454"/>
    <lineage>
        <taxon>Bacteria</taxon>
        <taxon>Pseudomonadati</taxon>
        <taxon>Pseudomonadota</taxon>
        <taxon>Gammaproteobacteria</taxon>
        <taxon>Legionellales</taxon>
        <taxon>Legionellaceae</taxon>
        <taxon>Legionella</taxon>
    </lineage>
</organism>
<dbReference type="EMBL" id="LNYH01000117">
    <property type="protein sequence ID" value="KTD19067.1"/>
    <property type="molecule type" value="Genomic_DNA"/>
</dbReference>
<sequence length="61" mass="7031">MKDGDTFKVLHQLHKKQHAMANHILQLKIKGKKEQALEKLKELDDLLSTLLVKLITAIFEP</sequence>
<keyword evidence="2" id="KW-1185">Reference proteome</keyword>
<evidence type="ECO:0000313" key="2">
    <source>
        <dbReference type="Proteomes" id="UP000054761"/>
    </source>
</evidence>
<dbReference type="RefSeq" id="WP_058502430.1">
    <property type="nucleotide sequence ID" value="NZ_CAAAJA010000135.1"/>
</dbReference>
<gene>
    <name evidence="1" type="ORF">Lisr_2115</name>
</gene>